<keyword evidence="3" id="KW-1185">Reference proteome</keyword>
<dbReference type="EMBL" id="QPID01000004">
    <property type="protein sequence ID" value="RCU50413.1"/>
    <property type="molecule type" value="Genomic_DNA"/>
</dbReference>
<organism evidence="2 3">
    <name type="scientific">Corallincola holothuriorum</name>
    <dbReference type="NCBI Taxonomy" id="2282215"/>
    <lineage>
        <taxon>Bacteria</taxon>
        <taxon>Pseudomonadati</taxon>
        <taxon>Pseudomonadota</taxon>
        <taxon>Gammaproteobacteria</taxon>
        <taxon>Alteromonadales</taxon>
        <taxon>Psychromonadaceae</taxon>
        <taxon>Corallincola</taxon>
    </lineage>
</organism>
<feature type="transmembrane region" description="Helical" evidence="1">
    <location>
        <begin position="50"/>
        <end position="70"/>
    </location>
</feature>
<feature type="transmembrane region" description="Helical" evidence="1">
    <location>
        <begin position="82"/>
        <end position="103"/>
    </location>
</feature>
<name>A0A368NKM0_9GAMM</name>
<evidence type="ECO:0008006" key="4">
    <source>
        <dbReference type="Google" id="ProtNLM"/>
    </source>
</evidence>
<dbReference type="AlphaFoldDB" id="A0A368NKM0"/>
<protein>
    <recommendedName>
        <fullName evidence="4">Zinc ribbon domain-containing protein</fullName>
    </recommendedName>
</protein>
<dbReference type="OrthoDB" id="8685152at2"/>
<proteinExistence type="predicted"/>
<keyword evidence="1" id="KW-0812">Transmembrane</keyword>
<gene>
    <name evidence="2" type="ORF">DU002_08285</name>
</gene>
<dbReference type="Proteomes" id="UP000252558">
    <property type="component" value="Unassembled WGS sequence"/>
</dbReference>
<reference evidence="2 3" key="1">
    <citation type="submission" date="2018-07" db="EMBL/GenBank/DDBJ databases">
        <title>Corallincola holothuriorum sp. nov., a new facultative anaerobe isolated from sea cucumber Apostichopus japonicus.</title>
        <authorList>
            <person name="Xia H."/>
        </authorList>
    </citation>
    <scope>NUCLEOTIDE SEQUENCE [LARGE SCALE GENOMIC DNA]</scope>
    <source>
        <strain evidence="2 3">C4</strain>
    </source>
</reference>
<comment type="caution">
    <text evidence="2">The sequence shown here is derived from an EMBL/GenBank/DDBJ whole genome shotgun (WGS) entry which is preliminary data.</text>
</comment>
<keyword evidence="1" id="KW-1133">Transmembrane helix</keyword>
<evidence type="ECO:0000313" key="3">
    <source>
        <dbReference type="Proteomes" id="UP000252558"/>
    </source>
</evidence>
<sequence>MAIVPCPCCNKRISDRADVCQHCGYAFGDMDDEKRASQQRVFAIKRQQRIMTQQFLALLLFVGGFAVTFFDGELQTDWQRTAGQTMSAAGFIWYIALRIWLIFSKKQ</sequence>
<evidence type="ECO:0000256" key="1">
    <source>
        <dbReference type="SAM" id="Phobius"/>
    </source>
</evidence>
<dbReference type="RefSeq" id="WP_114337903.1">
    <property type="nucleotide sequence ID" value="NZ_QPID01000004.1"/>
</dbReference>
<accession>A0A368NKM0</accession>
<evidence type="ECO:0000313" key="2">
    <source>
        <dbReference type="EMBL" id="RCU50413.1"/>
    </source>
</evidence>
<keyword evidence="1" id="KW-0472">Membrane</keyword>